<evidence type="ECO:0000313" key="2">
    <source>
        <dbReference type="Proteomes" id="UP001231189"/>
    </source>
</evidence>
<keyword evidence="2" id="KW-1185">Reference proteome</keyword>
<reference evidence="1" key="1">
    <citation type="submission" date="2023-07" db="EMBL/GenBank/DDBJ databases">
        <title>A chromosome-level genome assembly of Lolium multiflorum.</title>
        <authorList>
            <person name="Chen Y."/>
            <person name="Copetti D."/>
            <person name="Kolliker R."/>
            <person name="Studer B."/>
        </authorList>
    </citation>
    <scope>NUCLEOTIDE SEQUENCE</scope>
    <source>
        <strain evidence="1">02402/16</strain>
        <tissue evidence="1">Leaf</tissue>
    </source>
</reference>
<gene>
    <name evidence="1" type="ORF">QYE76_039161</name>
</gene>
<dbReference type="EMBL" id="JAUUTY010000002">
    <property type="protein sequence ID" value="KAK1678313.1"/>
    <property type="molecule type" value="Genomic_DNA"/>
</dbReference>
<dbReference type="AlphaFoldDB" id="A0AAD8TAC3"/>
<organism evidence="1 2">
    <name type="scientific">Lolium multiflorum</name>
    <name type="common">Italian ryegrass</name>
    <name type="synonym">Lolium perenne subsp. multiflorum</name>
    <dbReference type="NCBI Taxonomy" id="4521"/>
    <lineage>
        <taxon>Eukaryota</taxon>
        <taxon>Viridiplantae</taxon>
        <taxon>Streptophyta</taxon>
        <taxon>Embryophyta</taxon>
        <taxon>Tracheophyta</taxon>
        <taxon>Spermatophyta</taxon>
        <taxon>Magnoliopsida</taxon>
        <taxon>Liliopsida</taxon>
        <taxon>Poales</taxon>
        <taxon>Poaceae</taxon>
        <taxon>BOP clade</taxon>
        <taxon>Pooideae</taxon>
        <taxon>Poodae</taxon>
        <taxon>Poeae</taxon>
        <taxon>Poeae Chloroplast Group 2 (Poeae type)</taxon>
        <taxon>Loliodinae</taxon>
        <taxon>Loliinae</taxon>
        <taxon>Lolium</taxon>
    </lineage>
</organism>
<proteinExistence type="predicted"/>
<protein>
    <submittedName>
        <fullName evidence="1">Uncharacterized protein</fullName>
    </submittedName>
</protein>
<name>A0AAD8TAC3_LOLMU</name>
<comment type="caution">
    <text evidence="1">The sequence shown here is derived from an EMBL/GenBank/DDBJ whole genome shotgun (WGS) entry which is preliminary data.</text>
</comment>
<evidence type="ECO:0000313" key="1">
    <source>
        <dbReference type="EMBL" id="KAK1678313.1"/>
    </source>
</evidence>
<sequence>MVASADEPVHESTTHSCLSAIARLLAIKSQYSSSVAYRNVIQENQQLRSTNEILTRKTEMHDQMFRMLFAEMGRELPEWFQQGRTQAHTQGNTDLEDAAMDDLVGHGNNGGNNDGENICGDSNDFVYNEDGDGNYASGGGSH</sequence>
<dbReference type="Proteomes" id="UP001231189">
    <property type="component" value="Unassembled WGS sequence"/>
</dbReference>
<accession>A0AAD8TAC3</accession>